<gene>
    <name evidence="5" type="ORF">OA50_05357</name>
</gene>
<feature type="domain" description="Periplasmic binding protein" evidence="4">
    <location>
        <begin position="122"/>
        <end position="338"/>
    </location>
</feature>
<dbReference type="PANTHER" id="PTHR46847">
    <property type="entry name" value="D-ALLOSE-BINDING PERIPLASMIC PROTEIN-RELATED"/>
    <property type="match status" value="1"/>
</dbReference>
<keyword evidence="3" id="KW-0732">Signal</keyword>
<dbReference type="GO" id="GO:0030313">
    <property type="term" value="C:cell envelope"/>
    <property type="evidence" value="ECO:0007669"/>
    <property type="project" value="UniProtKB-SubCell"/>
</dbReference>
<dbReference type="InterPro" id="IPR025997">
    <property type="entry name" value="SBP_2_dom"/>
</dbReference>
<dbReference type="RefSeq" id="WP_043146592.1">
    <property type="nucleotide sequence ID" value="NZ_JSUQ01000031.1"/>
</dbReference>
<evidence type="ECO:0000313" key="6">
    <source>
        <dbReference type="Proteomes" id="UP000030960"/>
    </source>
</evidence>
<name>A0A0B3S0M0_9RHOB</name>
<proteinExistence type="inferred from homology"/>
<evidence type="ECO:0000256" key="1">
    <source>
        <dbReference type="ARBA" id="ARBA00004196"/>
    </source>
</evidence>
<evidence type="ECO:0000259" key="4">
    <source>
        <dbReference type="Pfam" id="PF13407"/>
    </source>
</evidence>
<keyword evidence="5" id="KW-0762">Sugar transport</keyword>
<sequence>MPSKSLIGKANPEHARSLTRIGRRQFLAGSTAVAAAGLLGSLAAPRLARAATVQAYPLGTDPIADDIQGAVNFWLDAMKDAAPDTSSDVVLTRDEIAELRSMSPKVGHSWYGLFVPAIVGWNRFWEAEVDKWAGEKTVYDVQGKPDRDIAGVQLMIQQGVPVIGTLAVDWVVFSQAMRQMHDGGVASTSVVAPSSAYFPTTSTIMPDQAENARDLVLPMAKKLRDEGITETDVVLLTAKSPAFFDIARTIGFKQGLELPEVQDICKMTLVEEKPVAPGVEDAQAATTAALQQYPNAHVVAALGHWYAGASAAIRDAGREDTWVIAFDLDEGTAADLLTGGWPVHVTYSLPISQSGIADANVMGKILLGQRVPLIVKTVGTVTTPDNVEAAWQNDWGGEALPF</sequence>
<keyword evidence="6" id="KW-1185">Reference proteome</keyword>
<keyword evidence="5" id="KW-0813">Transport</keyword>
<evidence type="ECO:0000256" key="3">
    <source>
        <dbReference type="ARBA" id="ARBA00022729"/>
    </source>
</evidence>
<dbReference type="InterPro" id="IPR028082">
    <property type="entry name" value="Peripla_BP_I"/>
</dbReference>
<accession>A0A0B3S0M0</accession>
<dbReference type="PROSITE" id="PS51318">
    <property type="entry name" value="TAT"/>
    <property type="match status" value="1"/>
</dbReference>
<evidence type="ECO:0000256" key="2">
    <source>
        <dbReference type="ARBA" id="ARBA00007639"/>
    </source>
</evidence>
<comment type="caution">
    <text evidence="5">The sequence shown here is derived from an EMBL/GenBank/DDBJ whole genome shotgun (WGS) entry which is preliminary data.</text>
</comment>
<dbReference type="AlphaFoldDB" id="A0A0B3S0M0"/>
<dbReference type="Proteomes" id="UP000030960">
    <property type="component" value="Unassembled WGS sequence"/>
</dbReference>
<reference evidence="5 6" key="1">
    <citation type="submission" date="2014-10" db="EMBL/GenBank/DDBJ databases">
        <title>Genome sequence of Ponticoccus sp. strain UMTAT08 isolated from clonal culture of toxic dinoflagellate Alexandrium tamiyavanichii.</title>
        <authorList>
            <person name="Gan H.Y."/>
            <person name="Muhd D.-D."/>
            <person name="Mohd Noor M.E."/>
            <person name="Yeong Y.S."/>
            <person name="Usup G."/>
        </authorList>
    </citation>
    <scope>NUCLEOTIDE SEQUENCE [LARGE SCALE GENOMIC DNA]</scope>
    <source>
        <strain evidence="5 6">UMTAT08</strain>
    </source>
</reference>
<evidence type="ECO:0000313" key="5">
    <source>
        <dbReference type="EMBL" id="KHQ50126.1"/>
    </source>
</evidence>
<comment type="subcellular location">
    <subcellularLocation>
        <location evidence="1">Cell envelope</location>
    </subcellularLocation>
</comment>
<organism evidence="5 6">
    <name type="scientific">Mameliella alba</name>
    <dbReference type="NCBI Taxonomy" id="561184"/>
    <lineage>
        <taxon>Bacteria</taxon>
        <taxon>Pseudomonadati</taxon>
        <taxon>Pseudomonadota</taxon>
        <taxon>Alphaproteobacteria</taxon>
        <taxon>Rhodobacterales</taxon>
        <taxon>Roseobacteraceae</taxon>
        <taxon>Mameliella</taxon>
    </lineage>
</organism>
<dbReference type="PANTHER" id="PTHR46847:SF1">
    <property type="entry name" value="D-ALLOSE-BINDING PERIPLASMIC PROTEIN-RELATED"/>
    <property type="match status" value="1"/>
</dbReference>
<dbReference type="EMBL" id="JSUQ01000031">
    <property type="protein sequence ID" value="KHQ50126.1"/>
    <property type="molecule type" value="Genomic_DNA"/>
</dbReference>
<dbReference type="GO" id="GO:0030246">
    <property type="term" value="F:carbohydrate binding"/>
    <property type="evidence" value="ECO:0007669"/>
    <property type="project" value="UniProtKB-ARBA"/>
</dbReference>
<dbReference type="Gene3D" id="3.40.50.2300">
    <property type="match status" value="2"/>
</dbReference>
<dbReference type="Pfam" id="PF13407">
    <property type="entry name" value="Peripla_BP_4"/>
    <property type="match status" value="1"/>
</dbReference>
<comment type="similarity">
    <text evidence="2">Belongs to the bacterial solute-binding protein 2 family.</text>
</comment>
<protein>
    <submittedName>
        <fullName evidence="5">ABC-type sugar transport system, periplasmic component</fullName>
    </submittedName>
</protein>
<dbReference type="InterPro" id="IPR006311">
    <property type="entry name" value="TAT_signal"/>
</dbReference>
<dbReference type="SUPFAM" id="SSF53822">
    <property type="entry name" value="Periplasmic binding protein-like I"/>
    <property type="match status" value="1"/>
</dbReference>